<organism evidence="2 3">
    <name type="scientific">Winogradskyella endarachnes</name>
    <dbReference type="NCBI Taxonomy" id="2681965"/>
    <lineage>
        <taxon>Bacteria</taxon>
        <taxon>Pseudomonadati</taxon>
        <taxon>Bacteroidota</taxon>
        <taxon>Flavobacteriia</taxon>
        <taxon>Flavobacteriales</taxon>
        <taxon>Flavobacteriaceae</taxon>
        <taxon>Winogradskyella</taxon>
    </lineage>
</organism>
<dbReference type="SUPFAM" id="SSF49265">
    <property type="entry name" value="Fibronectin type III"/>
    <property type="match status" value="1"/>
</dbReference>
<accession>A0A6L6UBJ7</accession>
<keyword evidence="3" id="KW-1185">Reference proteome</keyword>
<evidence type="ECO:0000256" key="1">
    <source>
        <dbReference type="ARBA" id="ARBA00022729"/>
    </source>
</evidence>
<dbReference type="InterPro" id="IPR036116">
    <property type="entry name" value="FN3_sf"/>
</dbReference>
<dbReference type="NCBIfam" id="TIGR04183">
    <property type="entry name" value="Por_Secre_tail"/>
    <property type="match status" value="1"/>
</dbReference>
<name>A0A6L6UBJ7_9FLAO</name>
<evidence type="ECO:0000313" key="3">
    <source>
        <dbReference type="Proteomes" id="UP000478208"/>
    </source>
</evidence>
<sequence>MKNTLHFKLYFKLNSCISLNKKPFIFLLFMAVLLNSNLVHAQLPIFDDFESDWGNWNDGGNDCNFVNNNLINGNSNIRIRDNSGNNSSMFSDNIDLTSYSSVTIEFLFYANSMENGENFFVEYDDGSTETTIANYIRGTHFNNGQVYSVSLTLDNTIYTFSNNSRFRIVCDASANNDQIYIDDINITGVPISGGSGPTNDDCIDAISLTPDTSCIMTTGTTVGATQSLSGCAGSADDDVWYSFIATSTDHAITVEAGSINDIVFQVFSGGCGGSSIECVDDTGGGSTETTTLSGLTIGTEYHIRVYSYFNGNGQTGTFDICVEELAQSVPPPPNDDCSNAISLTPSFICNPVTGTTVGGTESMTGCAGVADDDVWYSFVATRPEHEIIVEAGTLYNIVFEVFVGSCSGASLECVNETSQYNPESTTLIALNVGTTYYIRVYSFNGGNTNFNGTFNICVRETCEITNVLGTSSFACPSVDAGGLGTSGSDIDMNCTDGSTTLEANYLEIGETTNYKVEAIAYNPPYQFGCLENAVSVNVDDIFSPKINLPFDFCFYGNTYNSCVIGSNGVISFDADRLANTPSGWYISRNIPHNTNASDFNSGANNYYFGPSVYGVHHDVDPSKGGEIGYQLITLDTGCQALVTAWKDVPMYAENSILYSGMMVLYEDTNIIEVYIQEKNLDRVYYNNGARWNNGRAVVGIQGDSSTATVAPDRNAFSPNWTATNEAWRFTPDGTPITTLKWYENSITAANEIIDPDNDGQIEVSPTETTTYYAEVTYNLCNGTTLVELDPTTVTVTGKKTWNGSQSTAWENANNWTPNGVPDPTNCITIPNTGNDPIMQGSTDGYGYNLSVENGATLTQLSNASLTIEDVIEIEPTGDIEVNTSASIIQITDVTTNNNTGTARVQRKVDGISYFDYVYWSSPVDVFDVENISPGTPSYGIYKWLPTQANGTAGNHGNWISTQENMIPGKGYIVRGLTGTSIANTAEFSGTLNNGRITFPISRGNYTGANYAGLGNTATAEDDNWNLLGNPYPSAISLQDFVAANSDIDGTLYFWQHLTPATSAIDDPFYNGYMYNYSDSEYLAANSLGSTPPGFNDYIASGQGFFALMLDSAPANSTVSFSNTMRGTYANNGFYRSATTAPEKHRIWLDLVNSSNTALSTLVGFTDGATDDIDRLYDGYLISQTGDQFYSLVSNEKLTIQGKGLPFVDSETIPLGYKINNSGTYTISINQVDGLFANASQNIFLEDTELNIIHDIRANPYIFASQAGVFDTRFILRFTNESLSIKDEEIISELDIRNFDNTLYATSNLSIIKSFELFDATGRLIHKNLSVESTNYNYLSHNLSKGTYVVKVELQNGSVVSKKIII</sequence>
<dbReference type="InterPro" id="IPR026444">
    <property type="entry name" value="Secre_tail"/>
</dbReference>
<gene>
    <name evidence="2" type="ORF">GN138_10660</name>
</gene>
<keyword evidence="1" id="KW-0732">Signal</keyword>
<dbReference type="EMBL" id="WOWS01000003">
    <property type="protein sequence ID" value="MUU78906.1"/>
    <property type="molecule type" value="Genomic_DNA"/>
</dbReference>
<proteinExistence type="predicted"/>
<dbReference type="Gene3D" id="2.60.120.380">
    <property type="match status" value="2"/>
</dbReference>
<protein>
    <submittedName>
        <fullName evidence="2">T9SS type A sorting domain-containing protein</fullName>
    </submittedName>
</protein>
<reference evidence="2 3" key="1">
    <citation type="submission" date="2019-12" db="EMBL/GenBank/DDBJ databases">
        <authorList>
            <person name="Li J."/>
        </authorList>
    </citation>
    <scope>NUCLEOTIDE SEQUENCE [LARGE SCALE GENOMIC DNA]</scope>
    <source>
        <strain evidence="2 3">HL2-2</strain>
    </source>
</reference>
<evidence type="ECO:0000313" key="2">
    <source>
        <dbReference type="EMBL" id="MUU78906.1"/>
    </source>
</evidence>
<comment type="caution">
    <text evidence="2">The sequence shown here is derived from an EMBL/GenBank/DDBJ whole genome shotgun (WGS) entry which is preliminary data.</text>
</comment>
<dbReference type="Proteomes" id="UP000478208">
    <property type="component" value="Unassembled WGS sequence"/>
</dbReference>